<sequence length="84" mass="10026">MDVCGRLQVVQALFTIAKTWKQPKCPSTDEWIKKMWYIYTMEYYSAAKQNKIIPFAITWMDLERIMLSEISQREKDNLCMTPLI</sequence>
<dbReference type="Ensembl" id="ENSEAST00005065497.1">
    <property type="protein sequence ID" value="ENSEASP00005039933.1"/>
    <property type="gene ID" value="ENSEASG00005026329.1"/>
</dbReference>
<organism evidence="1 2">
    <name type="scientific">Equus asinus</name>
    <name type="common">Donkey</name>
    <name type="synonym">Equus africanus asinus</name>
    <dbReference type="NCBI Taxonomy" id="9793"/>
    <lineage>
        <taxon>Eukaryota</taxon>
        <taxon>Metazoa</taxon>
        <taxon>Chordata</taxon>
        <taxon>Craniata</taxon>
        <taxon>Vertebrata</taxon>
        <taxon>Euteleostomi</taxon>
        <taxon>Mammalia</taxon>
        <taxon>Eutheria</taxon>
        <taxon>Laurasiatheria</taxon>
        <taxon>Perissodactyla</taxon>
        <taxon>Equidae</taxon>
        <taxon>Equus</taxon>
    </lineage>
</organism>
<dbReference type="AlphaFoldDB" id="A0A9L0IGB9"/>
<reference evidence="1" key="3">
    <citation type="submission" date="2025-09" db="UniProtKB">
        <authorList>
            <consortium name="Ensembl"/>
        </authorList>
    </citation>
    <scope>IDENTIFICATION</scope>
</reference>
<reference evidence="1 2" key="1">
    <citation type="journal article" date="2020" name="Nat. Commun.">
        <title>Donkey genomes provide new insights into domestication and selection for coat color.</title>
        <authorList>
            <person name="Wang"/>
            <person name="C."/>
            <person name="Li"/>
            <person name="H."/>
            <person name="Guo"/>
            <person name="Y."/>
            <person name="Huang"/>
            <person name="J."/>
            <person name="Sun"/>
            <person name="Y."/>
            <person name="Min"/>
            <person name="J."/>
            <person name="Wang"/>
            <person name="J."/>
            <person name="Fang"/>
            <person name="X."/>
            <person name="Zhao"/>
            <person name="Z."/>
            <person name="Wang"/>
            <person name="S."/>
            <person name="Zhang"/>
            <person name="Y."/>
            <person name="Liu"/>
            <person name="Q."/>
            <person name="Jiang"/>
            <person name="Q."/>
            <person name="Wang"/>
            <person name="X."/>
            <person name="Guo"/>
            <person name="Y."/>
            <person name="Yang"/>
            <person name="C."/>
            <person name="Wang"/>
            <person name="Y."/>
            <person name="Tian"/>
            <person name="F."/>
            <person name="Zhuang"/>
            <person name="G."/>
            <person name="Fan"/>
            <person name="Y."/>
            <person name="Gao"/>
            <person name="Q."/>
            <person name="Li"/>
            <person name="Y."/>
            <person name="Ju"/>
            <person name="Z."/>
            <person name="Li"/>
            <person name="J."/>
            <person name="Li"/>
            <person name="R."/>
            <person name="Hou"/>
            <person name="M."/>
            <person name="Yang"/>
            <person name="G."/>
            <person name="Liu"/>
            <person name="G."/>
            <person name="Liu"/>
            <person name="W."/>
            <person name="Guo"/>
            <person name="J."/>
            <person name="Pan"/>
            <person name="S."/>
            <person name="Fan"/>
            <person name="G."/>
            <person name="Zhang"/>
            <person name="W."/>
            <person name="Zhang"/>
            <person name="R."/>
            <person name="Yu"/>
            <person name="J."/>
            <person name="Zhang"/>
            <person name="X."/>
            <person name="Yin"/>
            <person name="Q."/>
            <person name="Ji"/>
            <person name="C."/>
            <person name="Jin"/>
            <person name="Y."/>
            <person name="Yue"/>
            <person name="G."/>
            <person name="Liu"/>
            <person name="M."/>
            <person name="Xu"/>
            <person name="J."/>
            <person name="Liu"/>
            <person name="S."/>
            <person name="Jordana"/>
            <person name="J."/>
            <person name="Noce"/>
            <person name="A."/>
            <person name="Amills"/>
            <person name="M."/>
            <person name="Wu"/>
            <person name="D.D."/>
            <person name="Li"/>
            <person name="S."/>
            <person name="Zhou"/>
            <person name="X. and Zhong"/>
            <person name="J."/>
        </authorList>
    </citation>
    <scope>NUCLEOTIDE SEQUENCE [LARGE SCALE GENOMIC DNA]</scope>
</reference>
<dbReference type="Proteomes" id="UP000694387">
    <property type="component" value="Chromosome 9"/>
</dbReference>
<name>A0A9L0IGB9_EQUAS</name>
<evidence type="ECO:0008006" key="3">
    <source>
        <dbReference type="Google" id="ProtNLM"/>
    </source>
</evidence>
<keyword evidence="2" id="KW-1185">Reference proteome</keyword>
<protein>
    <recommendedName>
        <fullName evidence="3">DUF1725 domain-containing protein</fullName>
    </recommendedName>
</protein>
<reference evidence="1" key="2">
    <citation type="submission" date="2025-08" db="UniProtKB">
        <authorList>
            <consortium name="Ensembl"/>
        </authorList>
    </citation>
    <scope>IDENTIFICATION</scope>
</reference>
<accession>A0A9L0IGB9</accession>
<evidence type="ECO:0000313" key="1">
    <source>
        <dbReference type="Ensembl" id="ENSEASP00005039933.1"/>
    </source>
</evidence>
<dbReference type="GeneTree" id="ENSGT01150000286925"/>
<evidence type="ECO:0000313" key="2">
    <source>
        <dbReference type="Proteomes" id="UP000694387"/>
    </source>
</evidence>
<proteinExistence type="predicted"/>